<gene>
    <name evidence="2" type="ORF">QE417_000135</name>
</gene>
<organism evidence="2 3">
    <name type="scientific">Mucilaginibacter terrae</name>
    <dbReference type="NCBI Taxonomy" id="1955052"/>
    <lineage>
        <taxon>Bacteria</taxon>
        <taxon>Pseudomonadati</taxon>
        <taxon>Bacteroidota</taxon>
        <taxon>Sphingobacteriia</taxon>
        <taxon>Sphingobacteriales</taxon>
        <taxon>Sphingobacteriaceae</taxon>
        <taxon>Mucilaginibacter</taxon>
    </lineage>
</organism>
<reference evidence="3" key="1">
    <citation type="submission" date="2023-07" db="EMBL/GenBank/DDBJ databases">
        <title>Functional and genomic diversity of the sorghum phyllosphere microbiome.</title>
        <authorList>
            <person name="Shade A."/>
        </authorList>
    </citation>
    <scope>NUCLEOTIDE SEQUENCE [LARGE SCALE GENOMIC DNA]</scope>
    <source>
        <strain evidence="3">SORGH_AS_0422</strain>
    </source>
</reference>
<dbReference type="EMBL" id="JAVLVU010000001">
    <property type="protein sequence ID" value="MDT3401063.1"/>
    <property type="molecule type" value="Genomic_DNA"/>
</dbReference>
<feature type="domain" description="RiboL-PSP-HEPN" evidence="1">
    <location>
        <begin position="17"/>
        <end position="212"/>
    </location>
</feature>
<accession>A0ABU3GMQ3</accession>
<evidence type="ECO:0000313" key="3">
    <source>
        <dbReference type="Proteomes" id="UP001258315"/>
    </source>
</evidence>
<dbReference type="InterPro" id="IPR041519">
    <property type="entry name" value="HEPN_RiboL-PSP"/>
</dbReference>
<dbReference type="Pfam" id="PF18735">
    <property type="entry name" value="HEPN_RiboL-PSP"/>
    <property type="match status" value="1"/>
</dbReference>
<keyword evidence="3" id="KW-1185">Reference proteome</keyword>
<dbReference type="Proteomes" id="UP001258315">
    <property type="component" value="Unassembled WGS sequence"/>
</dbReference>
<dbReference type="RefSeq" id="WP_311946878.1">
    <property type="nucleotide sequence ID" value="NZ_JAVLVU010000001.1"/>
</dbReference>
<comment type="caution">
    <text evidence="2">The sequence shown here is derived from an EMBL/GenBank/DDBJ whole genome shotgun (WGS) entry which is preliminary data.</text>
</comment>
<evidence type="ECO:0000313" key="2">
    <source>
        <dbReference type="EMBL" id="MDT3401063.1"/>
    </source>
</evidence>
<name>A0ABU3GMQ3_9SPHI</name>
<evidence type="ECO:0000259" key="1">
    <source>
        <dbReference type="Pfam" id="PF18735"/>
    </source>
</evidence>
<protein>
    <recommendedName>
        <fullName evidence="1">RiboL-PSP-HEPN domain-containing protein</fullName>
    </recommendedName>
</protein>
<sequence>MNSNGIASNLENDIQADIIERKELLLQTKTFHLRNSLNANDQQYFLNYSFPIIYSVWEGFIQTTFQTYVREINRLNLRMEEYCDSLKIYNLELRVKQLKKYPSELNKKVAMISKLQQIINSESFQISPIVDTKSNVGFDVLNDILASFNLTPIPDYLRPRYSIAIELDRFLLKIRNDIAHGNNAIVVTTDDVSRAIAIVELLMDEVFERLKNGFIHDLSFKA</sequence>
<proteinExistence type="predicted"/>